<dbReference type="Proteomes" id="UP001595721">
    <property type="component" value="Unassembled WGS sequence"/>
</dbReference>
<name>A0ABV7RB55_9RHOB</name>
<accession>A0ABV7RB55</accession>
<comment type="caution">
    <text evidence="2">The sequence shown here is derived from an EMBL/GenBank/DDBJ whole genome shotgun (WGS) entry which is preliminary data.</text>
</comment>
<evidence type="ECO:0000256" key="1">
    <source>
        <dbReference type="SAM" id="Phobius"/>
    </source>
</evidence>
<proteinExistence type="predicted"/>
<gene>
    <name evidence="2" type="ORF">ACFOMH_18420</name>
</gene>
<reference evidence="3" key="1">
    <citation type="journal article" date="2019" name="Int. J. Syst. Evol. Microbiol.">
        <title>The Global Catalogue of Microorganisms (GCM) 10K type strain sequencing project: providing services to taxonomists for standard genome sequencing and annotation.</title>
        <authorList>
            <consortium name="The Broad Institute Genomics Platform"/>
            <consortium name="The Broad Institute Genome Sequencing Center for Infectious Disease"/>
            <person name="Wu L."/>
            <person name="Ma J."/>
        </authorList>
    </citation>
    <scope>NUCLEOTIDE SEQUENCE [LARGE SCALE GENOMIC DNA]</scope>
    <source>
        <strain evidence="3">KCTC 42899</strain>
    </source>
</reference>
<organism evidence="2 3">
    <name type="scientific">Paracoccus mangrovi</name>
    <dbReference type="NCBI Taxonomy" id="1715645"/>
    <lineage>
        <taxon>Bacteria</taxon>
        <taxon>Pseudomonadati</taxon>
        <taxon>Pseudomonadota</taxon>
        <taxon>Alphaproteobacteria</taxon>
        <taxon>Rhodobacterales</taxon>
        <taxon>Paracoccaceae</taxon>
        <taxon>Paracoccus</taxon>
    </lineage>
</organism>
<protein>
    <submittedName>
        <fullName evidence="2">Uncharacterized protein</fullName>
    </submittedName>
</protein>
<evidence type="ECO:0000313" key="2">
    <source>
        <dbReference type="EMBL" id="MFC3530148.1"/>
    </source>
</evidence>
<sequence>MISIGWGTIALFVAVLAFFYVLAGAGIVLPLVAIGLWRTGRRAPAVKLGLAGSVALVLSAGPHLWDRIAFGRSVAALEKAEITRKVPDLTGRVVAYVSSRNHDDISLECEAILRHSGAAQVYMIEPLDIPRGDGPASDLSAPLDLAALVSAQAALSDIPPGFDDWPDRDADMRQFCAPAPIAPPLARIDYFVMEGGYYDATAPFRDLLAGIDRDRFRVALGWYFAPVADPRNFRISAEGADLLRFDLSADLATYPWLPGMGDMRTWPGGSAWTDELEAILCRDAAKDCRVQ</sequence>
<evidence type="ECO:0000313" key="3">
    <source>
        <dbReference type="Proteomes" id="UP001595721"/>
    </source>
</evidence>
<feature type="transmembrane region" description="Helical" evidence="1">
    <location>
        <begin position="6"/>
        <end position="33"/>
    </location>
</feature>
<keyword evidence="1" id="KW-1133">Transmembrane helix</keyword>
<dbReference type="EMBL" id="JBHRXJ010000020">
    <property type="protein sequence ID" value="MFC3530148.1"/>
    <property type="molecule type" value="Genomic_DNA"/>
</dbReference>
<keyword evidence="1" id="KW-0472">Membrane</keyword>
<keyword evidence="1" id="KW-0812">Transmembrane</keyword>
<dbReference type="RefSeq" id="WP_377746304.1">
    <property type="nucleotide sequence ID" value="NZ_JBHRXJ010000020.1"/>
</dbReference>
<keyword evidence="3" id="KW-1185">Reference proteome</keyword>